<organism evidence="9 11">
    <name type="scientific">Jejuia pallidilutea</name>
    <dbReference type="NCBI Taxonomy" id="504487"/>
    <lineage>
        <taxon>Bacteria</taxon>
        <taxon>Pseudomonadati</taxon>
        <taxon>Bacteroidota</taxon>
        <taxon>Flavobacteriia</taxon>
        <taxon>Flavobacteriales</taxon>
        <taxon>Flavobacteriaceae</taxon>
        <taxon>Jejuia</taxon>
    </lineage>
</organism>
<keyword evidence="12" id="KW-1185">Reference proteome</keyword>
<dbReference type="PANTHER" id="PTHR43214:SF41">
    <property type="entry name" value="NITRATE_NITRITE RESPONSE REGULATOR PROTEIN NARP"/>
    <property type="match status" value="1"/>
</dbReference>
<dbReference type="Proteomes" id="UP000029641">
    <property type="component" value="Unassembled WGS sequence"/>
</dbReference>
<dbReference type="EMBL" id="BBNY01000005">
    <property type="protein sequence ID" value="GAL89082.1"/>
    <property type="molecule type" value="Genomic_DNA"/>
</dbReference>
<dbReference type="Pfam" id="PF00196">
    <property type="entry name" value="GerE"/>
    <property type="match status" value="1"/>
</dbReference>
<dbReference type="Proteomes" id="UP000029646">
    <property type="component" value="Unassembled WGS sequence"/>
</dbReference>
<dbReference type="EMBL" id="BBNR01000001">
    <property type="protein sequence ID" value="GAL65344.1"/>
    <property type="molecule type" value="Genomic_DNA"/>
</dbReference>
<accession>A0A090VXH3</accession>
<dbReference type="GO" id="GO:0006355">
    <property type="term" value="P:regulation of DNA-templated transcription"/>
    <property type="evidence" value="ECO:0007669"/>
    <property type="project" value="InterPro"/>
</dbReference>
<dbReference type="eggNOG" id="COG2197">
    <property type="taxonomic scope" value="Bacteria"/>
</dbReference>
<protein>
    <submittedName>
        <fullName evidence="9">DNA-binding response regulator</fullName>
    </submittedName>
</protein>
<dbReference type="GO" id="GO:0003677">
    <property type="term" value="F:DNA binding"/>
    <property type="evidence" value="ECO:0007669"/>
    <property type="project" value="UniProtKB-KW"/>
</dbReference>
<dbReference type="PROSITE" id="PS00622">
    <property type="entry name" value="HTH_LUXR_1"/>
    <property type="match status" value="1"/>
</dbReference>
<evidence type="ECO:0000256" key="2">
    <source>
        <dbReference type="ARBA" id="ARBA00023015"/>
    </source>
</evidence>
<keyword evidence="1 5" id="KW-0597">Phosphoprotein</keyword>
<dbReference type="EMBL" id="BBNS01000001">
    <property type="protein sequence ID" value="GAL69406.1"/>
    <property type="molecule type" value="Genomic_DNA"/>
</dbReference>
<dbReference type="AlphaFoldDB" id="A0A090VXH3"/>
<dbReference type="PROSITE" id="PS50043">
    <property type="entry name" value="HTH_LUXR_2"/>
    <property type="match status" value="1"/>
</dbReference>
<dbReference type="SMART" id="SM00448">
    <property type="entry name" value="REC"/>
    <property type="match status" value="1"/>
</dbReference>
<feature type="modified residue" description="4-aspartylphosphate" evidence="5">
    <location>
        <position position="57"/>
    </location>
</feature>
<evidence type="ECO:0000313" key="10">
    <source>
        <dbReference type="EMBL" id="GAL89082.1"/>
    </source>
</evidence>
<dbReference type="PANTHER" id="PTHR43214">
    <property type="entry name" value="TWO-COMPONENT RESPONSE REGULATOR"/>
    <property type="match status" value="1"/>
</dbReference>
<dbReference type="PRINTS" id="PR00038">
    <property type="entry name" value="HTHLUXR"/>
</dbReference>
<dbReference type="Pfam" id="PF00072">
    <property type="entry name" value="Response_reg"/>
    <property type="match status" value="1"/>
</dbReference>
<dbReference type="STRING" id="504487.JCM19538_2071"/>
<dbReference type="CDD" id="cd17535">
    <property type="entry name" value="REC_NarL-like"/>
    <property type="match status" value="1"/>
</dbReference>
<dbReference type="InterPro" id="IPR039420">
    <property type="entry name" value="WalR-like"/>
</dbReference>
<evidence type="ECO:0000259" key="6">
    <source>
        <dbReference type="PROSITE" id="PS50043"/>
    </source>
</evidence>
<sequence>MKTIRIIIADDHELFSNGLRELLKNYEDVEVVATVSDGKEFMDYIKSNKNIDVVLLDITMPNMDGFEVLKRIKDTAPLIKPVIISMHDEGNYIAKCAKNGAYGYLLKNTDQEELIKVLRIVMQGKKYFSPTISEKMIDYMSESTTSEAILSSKESEVLELISKGYTTKKIAQMLFVSTRTIETHRSNIIKKLKVKNTAELIKKAVKLKLI</sequence>
<dbReference type="InterPro" id="IPR011006">
    <property type="entry name" value="CheY-like_superfamily"/>
</dbReference>
<evidence type="ECO:0000313" key="8">
    <source>
        <dbReference type="EMBL" id="GAL65344.1"/>
    </source>
</evidence>
<gene>
    <name evidence="8" type="ORF">JCM19301_3804</name>
    <name evidence="9" type="ORF">JCM19302_4135</name>
    <name evidence="10" type="ORF">JCM19538_2071</name>
</gene>
<dbReference type="Proteomes" id="UP000030184">
    <property type="component" value="Unassembled WGS sequence"/>
</dbReference>
<dbReference type="Gene3D" id="3.40.50.2300">
    <property type="match status" value="1"/>
</dbReference>
<name>A0A090VXH3_9FLAO</name>
<dbReference type="CDD" id="cd06170">
    <property type="entry name" value="LuxR_C_like"/>
    <property type="match status" value="1"/>
</dbReference>
<dbReference type="InterPro" id="IPR001789">
    <property type="entry name" value="Sig_transdc_resp-reg_receiver"/>
</dbReference>
<evidence type="ECO:0000256" key="5">
    <source>
        <dbReference type="PROSITE-ProRule" id="PRU00169"/>
    </source>
</evidence>
<proteinExistence type="predicted"/>
<dbReference type="SMART" id="SM00421">
    <property type="entry name" value="HTH_LUXR"/>
    <property type="match status" value="1"/>
</dbReference>
<dbReference type="OrthoDB" id="9795108at2"/>
<feature type="domain" description="Response regulatory" evidence="7">
    <location>
        <begin position="5"/>
        <end position="122"/>
    </location>
</feature>
<evidence type="ECO:0000313" key="9">
    <source>
        <dbReference type="EMBL" id="GAL69406.1"/>
    </source>
</evidence>
<evidence type="ECO:0000256" key="3">
    <source>
        <dbReference type="ARBA" id="ARBA00023125"/>
    </source>
</evidence>
<dbReference type="SUPFAM" id="SSF52172">
    <property type="entry name" value="CheY-like"/>
    <property type="match status" value="1"/>
</dbReference>
<evidence type="ECO:0000313" key="12">
    <source>
        <dbReference type="Proteomes" id="UP000030184"/>
    </source>
</evidence>
<dbReference type="InterPro" id="IPR016032">
    <property type="entry name" value="Sig_transdc_resp-reg_C-effctor"/>
</dbReference>
<dbReference type="GO" id="GO:0000160">
    <property type="term" value="P:phosphorelay signal transduction system"/>
    <property type="evidence" value="ECO:0007669"/>
    <property type="project" value="InterPro"/>
</dbReference>
<dbReference type="RefSeq" id="WP_042240182.1">
    <property type="nucleotide sequence ID" value="NZ_BBNR01000001.1"/>
</dbReference>
<keyword evidence="4" id="KW-0804">Transcription</keyword>
<evidence type="ECO:0000313" key="11">
    <source>
        <dbReference type="Proteomes" id="UP000029646"/>
    </source>
</evidence>
<dbReference type="SUPFAM" id="SSF46894">
    <property type="entry name" value="C-terminal effector domain of the bipartite response regulators"/>
    <property type="match status" value="1"/>
</dbReference>
<evidence type="ECO:0000256" key="1">
    <source>
        <dbReference type="ARBA" id="ARBA00022553"/>
    </source>
</evidence>
<keyword evidence="2" id="KW-0805">Transcription regulation</keyword>
<reference evidence="12" key="1">
    <citation type="journal article" date="2014" name="Genome Announc.">
        <title>Draft Genome Sequence of Marine Flavobacterium Jejuia pallidilutea Strain 11shimoA1 and Pigmentation Mutants.</title>
        <authorList>
            <person name="Takatani N."/>
            <person name="Nakanishi M."/>
            <person name="Meirelles P."/>
            <person name="Mino S."/>
            <person name="Suda W."/>
            <person name="Oshima K."/>
            <person name="Hattori M."/>
            <person name="Ohkuma M."/>
            <person name="Hosokawa M."/>
            <person name="Miyashita K."/>
            <person name="Thompson F.L."/>
            <person name="Niwa A."/>
            <person name="Sawabe T."/>
            <person name="Sawabe T."/>
        </authorList>
    </citation>
    <scope>NUCLEOTIDE SEQUENCE [LARGE SCALE GENOMIC DNA]</scope>
    <source>
        <strain evidence="12">JCM 19538</strain>
    </source>
</reference>
<dbReference type="InterPro" id="IPR058245">
    <property type="entry name" value="NreC/VraR/RcsB-like_REC"/>
</dbReference>
<feature type="domain" description="HTH luxR-type" evidence="6">
    <location>
        <begin position="143"/>
        <end position="208"/>
    </location>
</feature>
<dbReference type="InterPro" id="IPR000792">
    <property type="entry name" value="Tscrpt_reg_LuxR_C"/>
</dbReference>
<evidence type="ECO:0000259" key="7">
    <source>
        <dbReference type="PROSITE" id="PS50110"/>
    </source>
</evidence>
<keyword evidence="3 9" id="KW-0238">DNA-binding</keyword>
<evidence type="ECO:0000256" key="4">
    <source>
        <dbReference type="ARBA" id="ARBA00023163"/>
    </source>
</evidence>
<dbReference type="PROSITE" id="PS50110">
    <property type="entry name" value="RESPONSE_REGULATORY"/>
    <property type="match status" value="1"/>
</dbReference>
<comment type="caution">
    <text evidence="9">The sequence shown here is derived from an EMBL/GenBank/DDBJ whole genome shotgun (WGS) entry which is preliminary data.</text>
</comment>